<comment type="caution">
    <text evidence="14">The sequence shown here is derived from an EMBL/GenBank/DDBJ whole genome shotgun (WGS) entry which is preliminary data.</text>
</comment>
<comment type="similarity">
    <text evidence="2">Belongs to the HupC/HyaC/HydC family.</text>
</comment>
<comment type="subcellular location">
    <subcellularLocation>
        <location evidence="1">Cell membrane</location>
        <topology evidence="1">Multi-pass membrane protein</topology>
    </subcellularLocation>
</comment>
<evidence type="ECO:0000256" key="9">
    <source>
        <dbReference type="ARBA" id="ARBA00022989"/>
    </source>
</evidence>
<dbReference type="InterPro" id="IPR011577">
    <property type="entry name" value="Cyt_b561_bac/Ni-Hgenase"/>
</dbReference>
<dbReference type="PANTHER" id="PTHR30485:SF0">
    <property type="entry name" value="NI_FE-HYDROGENASE 1 B-TYPE CYTOCHROME SUBUNIT-RELATED"/>
    <property type="match status" value="1"/>
</dbReference>
<dbReference type="InterPro" id="IPR000516">
    <property type="entry name" value="Ni-dep_Hydgase_cyt-B"/>
</dbReference>
<proteinExistence type="inferred from homology"/>
<dbReference type="GO" id="GO:0005506">
    <property type="term" value="F:iron ion binding"/>
    <property type="evidence" value="ECO:0007669"/>
    <property type="project" value="InterPro"/>
</dbReference>
<evidence type="ECO:0000256" key="3">
    <source>
        <dbReference type="ARBA" id="ARBA00022448"/>
    </source>
</evidence>
<keyword evidence="3" id="KW-0813">Transport</keyword>
<keyword evidence="11 12" id="KW-0472">Membrane</keyword>
<evidence type="ECO:0000256" key="7">
    <source>
        <dbReference type="ARBA" id="ARBA00022723"/>
    </source>
</evidence>
<feature type="transmembrane region" description="Helical" evidence="12">
    <location>
        <begin position="28"/>
        <end position="47"/>
    </location>
</feature>
<dbReference type="GO" id="GO:0022904">
    <property type="term" value="P:respiratory electron transport chain"/>
    <property type="evidence" value="ECO:0007669"/>
    <property type="project" value="InterPro"/>
</dbReference>
<evidence type="ECO:0000256" key="5">
    <source>
        <dbReference type="ARBA" id="ARBA00022617"/>
    </source>
</evidence>
<gene>
    <name evidence="14" type="ORF">F1193_11210</name>
</gene>
<feature type="transmembrane region" description="Helical" evidence="12">
    <location>
        <begin position="129"/>
        <end position="153"/>
    </location>
</feature>
<keyword evidence="9 12" id="KW-1133">Transmembrane helix</keyword>
<dbReference type="EMBL" id="VWPL01000018">
    <property type="protein sequence ID" value="KAA5599951.1"/>
    <property type="molecule type" value="Genomic_DNA"/>
</dbReference>
<evidence type="ECO:0000256" key="2">
    <source>
        <dbReference type="ARBA" id="ARBA00008622"/>
    </source>
</evidence>
<evidence type="ECO:0000256" key="12">
    <source>
        <dbReference type="SAM" id="Phobius"/>
    </source>
</evidence>
<feature type="transmembrane region" description="Helical" evidence="12">
    <location>
        <begin position="59"/>
        <end position="80"/>
    </location>
</feature>
<dbReference type="AlphaFoldDB" id="A0A5M6HVQ7"/>
<keyword evidence="6 12" id="KW-0812">Transmembrane</keyword>
<evidence type="ECO:0000259" key="13">
    <source>
        <dbReference type="Pfam" id="PF01292"/>
    </source>
</evidence>
<accession>A0A5M6HVQ7</accession>
<dbReference type="Proteomes" id="UP000323886">
    <property type="component" value="Unassembled WGS sequence"/>
</dbReference>
<evidence type="ECO:0000256" key="11">
    <source>
        <dbReference type="ARBA" id="ARBA00023136"/>
    </source>
</evidence>
<evidence type="ECO:0000256" key="6">
    <source>
        <dbReference type="ARBA" id="ARBA00022692"/>
    </source>
</evidence>
<evidence type="ECO:0000256" key="10">
    <source>
        <dbReference type="ARBA" id="ARBA00023004"/>
    </source>
</evidence>
<dbReference type="OrthoDB" id="1117555at2"/>
<name>A0A5M6HVQ7_9HYPH</name>
<keyword evidence="15" id="KW-1185">Reference proteome</keyword>
<evidence type="ECO:0000256" key="4">
    <source>
        <dbReference type="ARBA" id="ARBA00022475"/>
    </source>
</evidence>
<keyword evidence="8" id="KW-0249">Electron transport</keyword>
<feature type="transmembrane region" description="Helical" evidence="12">
    <location>
        <begin position="159"/>
        <end position="186"/>
    </location>
</feature>
<evidence type="ECO:0000313" key="15">
    <source>
        <dbReference type="Proteomes" id="UP000323886"/>
    </source>
</evidence>
<feature type="transmembrane region" description="Helical" evidence="12">
    <location>
        <begin position="100"/>
        <end position="117"/>
    </location>
</feature>
<evidence type="ECO:0000256" key="8">
    <source>
        <dbReference type="ARBA" id="ARBA00022982"/>
    </source>
</evidence>
<dbReference type="InterPro" id="IPR051542">
    <property type="entry name" value="Hydrogenase_cytochrome"/>
</dbReference>
<dbReference type="PANTHER" id="PTHR30485">
    <property type="entry name" value="NI/FE-HYDROGENASE 1 B-TYPE CYTOCHROME SUBUNIT"/>
    <property type="match status" value="1"/>
</dbReference>
<keyword evidence="4" id="KW-1003">Cell membrane</keyword>
<evidence type="ECO:0000313" key="14">
    <source>
        <dbReference type="EMBL" id="KAA5599951.1"/>
    </source>
</evidence>
<dbReference type="GO" id="GO:0020037">
    <property type="term" value="F:heme binding"/>
    <property type="evidence" value="ECO:0007669"/>
    <property type="project" value="TreeGrafter"/>
</dbReference>
<dbReference type="GO" id="GO:0005886">
    <property type="term" value="C:plasma membrane"/>
    <property type="evidence" value="ECO:0007669"/>
    <property type="project" value="UniProtKB-SubCell"/>
</dbReference>
<dbReference type="InterPro" id="IPR016174">
    <property type="entry name" value="Di-haem_cyt_TM"/>
</dbReference>
<reference evidence="14 15" key="1">
    <citation type="submission" date="2019-09" db="EMBL/GenBank/DDBJ databases">
        <title>Draft Whole-Genome sequence of Blastochloris sulfoviridis DSM 729.</title>
        <authorList>
            <person name="Meyer T.E."/>
            <person name="Kyndt J.A."/>
        </authorList>
    </citation>
    <scope>NUCLEOTIDE SEQUENCE [LARGE SCALE GENOMIC DNA]</scope>
    <source>
        <strain evidence="14 15">DSM 729</strain>
    </source>
</reference>
<dbReference type="SUPFAM" id="SSF81342">
    <property type="entry name" value="Transmembrane di-heme cytochromes"/>
    <property type="match status" value="1"/>
</dbReference>
<sequence>MSQASAVPPPGIPQPRRSVMIYTRYERFWHWSQAALIFILAVSGFAVHGSFTLMDFRTAVLIHSSAAVALIVLWIFTTFWHFTTTAWRHYLPDVRGLPAVIRFYVWGILVGAPHPYSKTLKRKQNALQSLAYLSFMVIIGPALWASGIIYLAYPLWGQWATGILGLPTVVFVHTAAADLMMIFVIIHIYMTTTGKTFTHYVKTMITGYDTIELTPAEAAYLEEEEVSRLAKS</sequence>
<dbReference type="PRINTS" id="PR00161">
    <property type="entry name" value="NIHGNASECYTB"/>
</dbReference>
<dbReference type="Pfam" id="PF01292">
    <property type="entry name" value="Ni_hydr_CYTB"/>
    <property type="match status" value="1"/>
</dbReference>
<evidence type="ECO:0000256" key="1">
    <source>
        <dbReference type="ARBA" id="ARBA00004651"/>
    </source>
</evidence>
<feature type="domain" description="Cytochrome b561 bacterial/Ni-hydrogenase" evidence="13">
    <location>
        <begin position="22"/>
        <end position="207"/>
    </location>
</feature>
<keyword evidence="5" id="KW-0349">Heme</keyword>
<dbReference type="GO" id="GO:0009055">
    <property type="term" value="F:electron transfer activity"/>
    <property type="evidence" value="ECO:0007669"/>
    <property type="project" value="InterPro"/>
</dbReference>
<organism evidence="14 15">
    <name type="scientific">Blastochloris sulfoviridis</name>
    <dbReference type="NCBI Taxonomy" id="50712"/>
    <lineage>
        <taxon>Bacteria</taxon>
        <taxon>Pseudomonadati</taxon>
        <taxon>Pseudomonadota</taxon>
        <taxon>Alphaproteobacteria</taxon>
        <taxon>Hyphomicrobiales</taxon>
        <taxon>Blastochloridaceae</taxon>
        <taxon>Blastochloris</taxon>
    </lineage>
</organism>
<dbReference type="Gene3D" id="1.20.950.20">
    <property type="entry name" value="Transmembrane di-heme cytochromes, Chain C"/>
    <property type="match status" value="1"/>
</dbReference>
<keyword evidence="10" id="KW-0408">Iron</keyword>
<keyword evidence="7" id="KW-0479">Metal-binding</keyword>
<protein>
    <submittedName>
        <fullName evidence="14">Cytochrome B</fullName>
    </submittedName>
</protein>